<gene>
    <name evidence="2" type="ORF">M9Y10_001201</name>
</gene>
<dbReference type="InterPro" id="IPR009072">
    <property type="entry name" value="Histone-fold"/>
</dbReference>
<dbReference type="Proteomes" id="UP001470230">
    <property type="component" value="Unassembled WGS sequence"/>
</dbReference>
<reference evidence="2 3" key="1">
    <citation type="submission" date="2024-04" db="EMBL/GenBank/DDBJ databases">
        <title>Tritrichomonas musculus Genome.</title>
        <authorList>
            <person name="Alves-Ferreira E."/>
            <person name="Grigg M."/>
            <person name="Lorenzi H."/>
            <person name="Galac M."/>
        </authorList>
    </citation>
    <scope>NUCLEOTIDE SEQUENCE [LARGE SCALE GENOMIC DNA]</scope>
    <source>
        <strain evidence="2 3">EAF2021</strain>
    </source>
</reference>
<evidence type="ECO:0000256" key="1">
    <source>
        <dbReference type="SAM" id="MobiDB-lite"/>
    </source>
</evidence>
<proteinExistence type="predicted"/>
<evidence type="ECO:0008006" key="4">
    <source>
        <dbReference type="Google" id="ProtNLM"/>
    </source>
</evidence>
<accession>A0ABR2L6G7</accession>
<name>A0ABR2L6G7_9EUKA</name>
<keyword evidence="3" id="KW-1185">Reference proteome</keyword>
<dbReference type="SUPFAM" id="SSF47113">
    <property type="entry name" value="Histone-fold"/>
    <property type="match status" value="1"/>
</dbReference>
<evidence type="ECO:0000313" key="3">
    <source>
        <dbReference type="Proteomes" id="UP001470230"/>
    </source>
</evidence>
<evidence type="ECO:0000313" key="2">
    <source>
        <dbReference type="EMBL" id="KAK8898909.1"/>
    </source>
</evidence>
<organism evidence="2 3">
    <name type="scientific">Tritrichomonas musculus</name>
    <dbReference type="NCBI Taxonomy" id="1915356"/>
    <lineage>
        <taxon>Eukaryota</taxon>
        <taxon>Metamonada</taxon>
        <taxon>Parabasalia</taxon>
        <taxon>Tritrichomonadida</taxon>
        <taxon>Tritrichomonadidae</taxon>
        <taxon>Tritrichomonas</taxon>
    </lineage>
</organism>
<feature type="region of interest" description="Disordered" evidence="1">
    <location>
        <begin position="103"/>
        <end position="189"/>
    </location>
</feature>
<feature type="compositionally biased region" description="Acidic residues" evidence="1">
    <location>
        <begin position="122"/>
        <end position="154"/>
    </location>
</feature>
<dbReference type="EMBL" id="JAPFFF010000001">
    <property type="protein sequence ID" value="KAK8898909.1"/>
    <property type="molecule type" value="Genomic_DNA"/>
</dbReference>
<protein>
    <recommendedName>
        <fullName evidence="4">Transcription factor CBF/NF-Y/archaeal histone domain-containing protein</fullName>
    </recommendedName>
</protein>
<sequence length="189" mass="21475">MKSATAFPQSKIKEIALTDPDVKDISKPAIEVLKNAAEIFAAQFFQKCFEEAHRGRRITSKINDFISVVNKDEVLNQMLSQFIVNQRDIEKDENDAIDDIENVADDIDASKHSSENNSGNEIENEEIIEEIQNNEENNDDENNENSDDQYDFNDEDIKPSKSDSSSSSDSDLNIEDDDDENKYLDVDDD</sequence>
<dbReference type="Gene3D" id="1.10.20.10">
    <property type="entry name" value="Histone, subunit A"/>
    <property type="match status" value="1"/>
</dbReference>
<feature type="compositionally biased region" description="Low complexity" evidence="1">
    <location>
        <begin position="162"/>
        <end position="171"/>
    </location>
</feature>
<comment type="caution">
    <text evidence="2">The sequence shown here is derived from an EMBL/GenBank/DDBJ whole genome shotgun (WGS) entry which is preliminary data.</text>
</comment>